<dbReference type="GeneTree" id="ENSGT00510000048287"/>
<dbReference type="Proteomes" id="UP000823872">
    <property type="component" value="Chromosome E1"/>
</dbReference>
<sequence>MSIETLLEAARFLEWQAQQQQRARVSEEEGEGIRA</sequence>
<evidence type="ECO:0000313" key="1">
    <source>
        <dbReference type="Ensembl" id="ENSFCTP00005058851.1"/>
    </source>
</evidence>
<reference evidence="1" key="2">
    <citation type="submission" date="2025-08" db="UniProtKB">
        <authorList>
            <consortium name="Ensembl"/>
        </authorList>
    </citation>
    <scope>IDENTIFICATION</scope>
    <source>
        <strain evidence="1">breed Abyssinian</strain>
    </source>
</reference>
<keyword evidence="2" id="KW-1185">Reference proteome</keyword>
<accession>A0ABI8AI18</accession>
<name>A0ABI8AI18_FELCA</name>
<reference evidence="1 2" key="1">
    <citation type="submission" date="2021-02" db="EMBL/GenBank/DDBJ databases">
        <title>Safari Cat Assemblies.</title>
        <authorList>
            <person name="Bredemeyer K.R."/>
            <person name="Murphy W.J."/>
        </authorList>
    </citation>
    <scope>NUCLEOTIDE SEQUENCE [LARGE SCALE GENOMIC DNA]</scope>
</reference>
<reference evidence="1" key="3">
    <citation type="submission" date="2025-09" db="UniProtKB">
        <authorList>
            <consortium name="Ensembl"/>
        </authorList>
    </citation>
    <scope>IDENTIFICATION</scope>
    <source>
        <strain evidence="1">breed Abyssinian</strain>
    </source>
</reference>
<proteinExistence type="predicted"/>
<organism evidence="1 2">
    <name type="scientific">Felis catus</name>
    <name type="common">Cat</name>
    <name type="synonym">Felis silvestris catus</name>
    <dbReference type="NCBI Taxonomy" id="9685"/>
    <lineage>
        <taxon>Eukaryota</taxon>
        <taxon>Metazoa</taxon>
        <taxon>Chordata</taxon>
        <taxon>Craniata</taxon>
        <taxon>Vertebrata</taxon>
        <taxon>Euteleostomi</taxon>
        <taxon>Mammalia</taxon>
        <taxon>Eutheria</taxon>
        <taxon>Laurasiatheria</taxon>
        <taxon>Carnivora</taxon>
        <taxon>Feliformia</taxon>
        <taxon>Felidae</taxon>
        <taxon>Felinae</taxon>
        <taxon>Felis</taxon>
    </lineage>
</organism>
<evidence type="ECO:0000313" key="2">
    <source>
        <dbReference type="Proteomes" id="UP000823872"/>
    </source>
</evidence>
<gene>
    <name evidence="1" type="primary">MNT</name>
</gene>
<dbReference type="Ensembl" id="ENSFCTT00005086833.1">
    <property type="protein sequence ID" value="ENSFCTP00005058851.1"/>
    <property type="gene ID" value="ENSFCTG00005031186.1"/>
</dbReference>
<protein>
    <recommendedName>
        <fullName evidence="3">MAX network transcriptional repressor</fullName>
    </recommendedName>
</protein>
<evidence type="ECO:0008006" key="3">
    <source>
        <dbReference type="Google" id="ProtNLM"/>
    </source>
</evidence>